<evidence type="ECO:0000256" key="6">
    <source>
        <dbReference type="ARBA" id="ARBA00022692"/>
    </source>
</evidence>
<keyword evidence="6 15" id="KW-0812">Transmembrane</keyword>
<dbReference type="GO" id="GO:0042773">
    <property type="term" value="P:ATP synthesis coupled electron transport"/>
    <property type="evidence" value="ECO:0007669"/>
    <property type="project" value="InterPro"/>
</dbReference>
<evidence type="ECO:0000313" key="16">
    <source>
        <dbReference type="EMBL" id="EPS73333.1"/>
    </source>
</evidence>
<reference evidence="16 17" key="1">
    <citation type="journal article" date="2013" name="BMC Genomics">
        <title>The miniature genome of a carnivorous plant Genlisea aurea contains a low number of genes and short non-coding sequences.</title>
        <authorList>
            <person name="Leushkin E.V."/>
            <person name="Sutormin R.A."/>
            <person name="Nabieva E.R."/>
            <person name="Penin A.A."/>
            <person name="Kondrashov A.S."/>
            <person name="Logacheva M.D."/>
        </authorList>
    </citation>
    <scope>NUCLEOTIDE SEQUENCE [LARGE SCALE GENOMIC DNA]</scope>
</reference>
<dbReference type="InterPro" id="IPR001133">
    <property type="entry name" value="NADH_UbQ_OxRdtase_chain4L/K"/>
</dbReference>
<feature type="transmembrane region" description="Helical" evidence="15">
    <location>
        <begin position="6"/>
        <end position="23"/>
    </location>
</feature>
<dbReference type="OrthoDB" id="906827at2759"/>
<evidence type="ECO:0000256" key="5">
    <source>
        <dbReference type="ARBA" id="ARBA00022528"/>
    </source>
</evidence>
<dbReference type="NCBIfam" id="NF004320">
    <property type="entry name" value="PRK05715.1-2"/>
    <property type="match status" value="1"/>
</dbReference>
<feature type="transmembrane region" description="Helical" evidence="15">
    <location>
        <begin position="30"/>
        <end position="49"/>
    </location>
</feature>
<keyword evidence="10 15" id="KW-1133">Transmembrane helix</keyword>
<comment type="similarity">
    <text evidence="2">Belongs to the complex I subunit 4L family.</text>
</comment>
<keyword evidence="9" id="KW-0618">Plastoquinone</keyword>
<evidence type="ECO:0000256" key="1">
    <source>
        <dbReference type="ARBA" id="ARBA00004141"/>
    </source>
</evidence>
<evidence type="ECO:0000256" key="11">
    <source>
        <dbReference type="ARBA" id="ARBA00023027"/>
    </source>
</evidence>
<comment type="subcellular location">
    <subcellularLocation>
        <location evidence="1">Membrane</location>
        <topology evidence="1">Multi-pass membrane protein</topology>
    </subcellularLocation>
</comment>
<dbReference type="Pfam" id="PF00420">
    <property type="entry name" value="Oxidored_q2"/>
    <property type="match status" value="1"/>
</dbReference>
<evidence type="ECO:0000256" key="7">
    <source>
        <dbReference type="ARBA" id="ARBA00022719"/>
    </source>
</evidence>
<proteinExistence type="inferred from homology"/>
<keyword evidence="5" id="KW-0150">Chloroplast</keyword>
<name>S8EBS0_9LAMI</name>
<dbReference type="PANTHER" id="PTHR11434">
    <property type="entry name" value="NADH-UBIQUINONE OXIDOREDUCTASE SUBUNIT ND4L"/>
    <property type="match status" value="1"/>
</dbReference>
<dbReference type="NCBIfam" id="NF004323">
    <property type="entry name" value="PRK05715.1-5"/>
    <property type="match status" value="1"/>
</dbReference>
<accession>S8EBS0</accession>
<dbReference type="GO" id="GO:0009536">
    <property type="term" value="C:plastid"/>
    <property type="evidence" value="ECO:0007669"/>
    <property type="project" value="UniProtKB-ARBA"/>
</dbReference>
<keyword evidence="17" id="KW-1185">Reference proteome</keyword>
<evidence type="ECO:0000256" key="3">
    <source>
        <dbReference type="ARBA" id="ARBA00016612"/>
    </source>
</evidence>
<dbReference type="GO" id="GO:0048038">
    <property type="term" value="F:quinone binding"/>
    <property type="evidence" value="ECO:0007669"/>
    <property type="project" value="UniProtKB-KW"/>
</dbReference>
<keyword evidence="7" id="KW-0874">Quinone</keyword>
<dbReference type="GO" id="GO:0016651">
    <property type="term" value="F:oxidoreductase activity, acting on NAD(P)H"/>
    <property type="evidence" value="ECO:0007669"/>
    <property type="project" value="InterPro"/>
</dbReference>
<keyword evidence="8" id="KW-0521">NADP</keyword>
<evidence type="ECO:0000256" key="14">
    <source>
        <dbReference type="ARBA" id="ARBA00031586"/>
    </source>
</evidence>
<dbReference type="HAMAP" id="MF_01456">
    <property type="entry name" value="NDH1_NuoK"/>
    <property type="match status" value="1"/>
</dbReference>
<organism evidence="16 17">
    <name type="scientific">Genlisea aurea</name>
    <dbReference type="NCBI Taxonomy" id="192259"/>
    <lineage>
        <taxon>Eukaryota</taxon>
        <taxon>Viridiplantae</taxon>
        <taxon>Streptophyta</taxon>
        <taxon>Embryophyta</taxon>
        <taxon>Tracheophyta</taxon>
        <taxon>Spermatophyta</taxon>
        <taxon>Magnoliopsida</taxon>
        <taxon>eudicotyledons</taxon>
        <taxon>Gunneridae</taxon>
        <taxon>Pentapetalae</taxon>
        <taxon>asterids</taxon>
        <taxon>lamiids</taxon>
        <taxon>Lamiales</taxon>
        <taxon>Lentibulariaceae</taxon>
        <taxon>Genlisea</taxon>
    </lineage>
</organism>
<keyword evidence="11" id="KW-0520">NAD</keyword>
<evidence type="ECO:0000256" key="10">
    <source>
        <dbReference type="ARBA" id="ARBA00022989"/>
    </source>
</evidence>
<evidence type="ECO:0000256" key="2">
    <source>
        <dbReference type="ARBA" id="ARBA00010519"/>
    </source>
</evidence>
<evidence type="ECO:0000313" key="17">
    <source>
        <dbReference type="Proteomes" id="UP000015453"/>
    </source>
</evidence>
<dbReference type="Proteomes" id="UP000015453">
    <property type="component" value="Unassembled WGS sequence"/>
</dbReference>
<protein>
    <recommendedName>
        <fullName evidence="3">NADH-ubiquinone oxidoreductase chain 4L</fullName>
    </recommendedName>
    <alternativeName>
        <fullName evidence="14">NADH dehydrogenase subunit 4L</fullName>
    </alternativeName>
</protein>
<evidence type="ECO:0000256" key="12">
    <source>
        <dbReference type="ARBA" id="ARBA00023078"/>
    </source>
</evidence>
<dbReference type="PANTHER" id="PTHR11434:SF16">
    <property type="entry name" value="NADH-UBIQUINONE OXIDOREDUCTASE CHAIN 4L"/>
    <property type="match status" value="1"/>
</dbReference>
<evidence type="ECO:0000256" key="9">
    <source>
        <dbReference type="ARBA" id="ARBA00022957"/>
    </source>
</evidence>
<evidence type="ECO:0000256" key="13">
    <source>
        <dbReference type="ARBA" id="ARBA00023136"/>
    </source>
</evidence>
<dbReference type="FunFam" id="1.10.287.3510:FF:000001">
    <property type="entry name" value="NADH-quinone oxidoreductase subunit K"/>
    <property type="match status" value="1"/>
</dbReference>
<evidence type="ECO:0000256" key="15">
    <source>
        <dbReference type="SAM" id="Phobius"/>
    </source>
</evidence>
<dbReference type="NCBIfam" id="NF004321">
    <property type="entry name" value="PRK05715.1-3"/>
    <property type="match status" value="1"/>
</dbReference>
<evidence type="ECO:0000256" key="8">
    <source>
        <dbReference type="ARBA" id="ARBA00022857"/>
    </source>
</evidence>
<dbReference type="GO" id="GO:0030964">
    <property type="term" value="C:NADH dehydrogenase complex"/>
    <property type="evidence" value="ECO:0007669"/>
    <property type="project" value="TreeGrafter"/>
</dbReference>
<dbReference type="AlphaFoldDB" id="S8EBS0"/>
<keyword evidence="13 15" id="KW-0472">Membrane</keyword>
<dbReference type="Gene3D" id="1.10.287.3510">
    <property type="match status" value="1"/>
</dbReference>
<dbReference type="InterPro" id="IPR039428">
    <property type="entry name" value="NUOK/Mnh_C1-like"/>
</dbReference>
<evidence type="ECO:0000256" key="4">
    <source>
        <dbReference type="ARBA" id="ARBA00022448"/>
    </source>
</evidence>
<dbReference type="EMBL" id="AUSU01000465">
    <property type="protein sequence ID" value="EPS73333.1"/>
    <property type="molecule type" value="Genomic_DNA"/>
</dbReference>
<keyword evidence="5" id="KW-0934">Plastid</keyword>
<keyword evidence="4" id="KW-0813">Transport</keyword>
<gene>
    <name evidence="16" type="ORF">M569_01418</name>
</gene>
<feature type="non-terminal residue" evidence="16">
    <location>
        <position position="1"/>
    </location>
</feature>
<comment type="caution">
    <text evidence="16">The sequence shown here is derived from an EMBL/GenBank/DDBJ whole genome shotgun (WGS) entry which is preliminary data.</text>
</comment>
<sequence length="100" mass="11195">LDLFKHLFLSLSLFLIGAFGVFITRRNIIVVLMSIELMLLGVNLFFIFLSVFLDDSLGQVFSLYILTIAAAESAIGLALIVIYYRLRSVISIDYISTIKG</sequence>
<keyword evidence="12" id="KW-0793">Thylakoid</keyword>
<feature type="transmembrane region" description="Helical" evidence="15">
    <location>
        <begin position="61"/>
        <end position="84"/>
    </location>
</feature>